<dbReference type="SUPFAM" id="SSF160369">
    <property type="entry name" value="Ribosomal protein L10-like"/>
    <property type="match status" value="1"/>
</dbReference>
<evidence type="ECO:0000256" key="4">
    <source>
        <dbReference type="ARBA" id="ARBA00023274"/>
    </source>
</evidence>
<evidence type="ECO:0000256" key="3">
    <source>
        <dbReference type="ARBA" id="ARBA00022980"/>
    </source>
</evidence>
<dbReference type="RefSeq" id="WP_094815099.1">
    <property type="nucleotide sequence ID" value="NZ_PTRA01000007.1"/>
</dbReference>
<comment type="function">
    <text evidence="1 6">Forms part of the ribosomal stalk, playing a central role in the interaction of the ribosome with GTP-bound translation factors.</text>
</comment>
<dbReference type="InterPro" id="IPR043141">
    <property type="entry name" value="Ribosomal_uL10-like_sf"/>
</dbReference>
<dbReference type="GO" id="GO:1990904">
    <property type="term" value="C:ribonucleoprotein complex"/>
    <property type="evidence" value="ECO:0007669"/>
    <property type="project" value="UniProtKB-KW"/>
</dbReference>
<proteinExistence type="inferred from homology"/>
<dbReference type="InterPro" id="IPR001790">
    <property type="entry name" value="Ribosomal_uL10"/>
</dbReference>
<comment type="subunit">
    <text evidence="6">Part of the ribosomal stalk of the 50S ribosomal subunit. The N-terminus interacts with L11 and the large rRNA to form the base of the stalk. The C-terminus forms an elongated spine to which L12 dimers bind in a sequential fashion forming a multimeric L10(L12)X complex.</text>
</comment>
<gene>
    <name evidence="6" type="primary">rplJ</name>
    <name evidence="7" type="ORF">C5O19_22960</name>
</gene>
<sequence>MTREEKGAIIEELAEKFKSTPYFYITDAAGMSVAQTNDLRRKCFQAGVEYRVVKNTLIAKALEQLDTDYSAFNEGVLKGFSGIMFHTESGKVPAKLIKDFIKESGKANKLKFKGASVDYSVFAGEDQLETLISLKSKQELVGEIIGLLQSPAKNVISGLQSGGNKLAGILKTLSERPE</sequence>
<organism evidence="7 8">
    <name type="scientific">Siphonobacter curvatus</name>
    <dbReference type="NCBI Taxonomy" id="2094562"/>
    <lineage>
        <taxon>Bacteria</taxon>
        <taxon>Pseudomonadati</taxon>
        <taxon>Bacteroidota</taxon>
        <taxon>Cytophagia</taxon>
        <taxon>Cytophagales</taxon>
        <taxon>Cytophagaceae</taxon>
        <taxon>Siphonobacter</taxon>
    </lineage>
</organism>
<comment type="caution">
    <text evidence="7">The sequence shown here is derived from an EMBL/GenBank/DDBJ whole genome shotgun (WGS) entry which is preliminary data.</text>
</comment>
<evidence type="ECO:0000256" key="6">
    <source>
        <dbReference type="HAMAP-Rule" id="MF_00362"/>
    </source>
</evidence>
<keyword evidence="8" id="KW-1185">Reference proteome</keyword>
<keyword evidence="3 6" id="KW-0689">Ribosomal protein</keyword>
<keyword evidence="4 6" id="KW-0687">Ribonucleoprotein</keyword>
<dbReference type="CDD" id="cd05797">
    <property type="entry name" value="Ribosomal_L10"/>
    <property type="match status" value="1"/>
</dbReference>
<dbReference type="OrthoDB" id="1523686at2"/>
<keyword evidence="6" id="KW-0694">RNA-binding</keyword>
<dbReference type="HAMAP" id="MF_00362">
    <property type="entry name" value="Ribosomal_uL10"/>
    <property type="match status" value="1"/>
</dbReference>
<dbReference type="GO" id="GO:0070180">
    <property type="term" value="F:large ribosomal subunit rRNA binding"/>
    <property type="evidence" value="ECO:0007669"/>
    <property type="project" value="UniProtKB-UniRule"/>
</dbReference>
<dbReference type="InterPro" id="IPR022973">
    <property type="entry name" value="Ribosomal_uL10_bac"/>
</dbReference>
<evidence type="ECO:0000313" key="8">
    <source>
        <dbReference type="Proteomes" id="UP000239590"/>
    </source>
</evidence>
<dbReference type="Pfam" id="PF00466">
    <property type="entry name" value="Ribosomal_L10"/>
    <property type="match status" value="1"/>
</dbReference>
<dbReference type="InterPro" id="IPR047865">
    <property type="entry name" value="Ribosomal_uL10_bac_type"/>
</dbReference>
<dbReference type="EMBL" id="PTRA01000007">
    <property type="protein sequence ID" value="PQA54035.1"/>
    <property type="molecule type" value="Genomic_DNA"/>
</dbReference>
<dbReference type="GO" id="GO:0006412">
    <property type="term" value="P:translation"/>
    <property type="evidence" value="ECO:0007669"/>
    <property type="project" value="UniProtKB-UniRule"/>
</dbReference>
<evidence type="ECO:0000313" key="7">
    <source>
        <dbReference type="EMBL" id="PQA54035.1"/>
    </source>
</evidence>
<dbReference type="NCBIfam" id="NF000955">
    <property type="entry name" value="PRK00099.1-1"/>
    <property type="match status" value="1"/>
</dbReference>
<comment type="similarity">
    <text evidence="2 6">Belongs to the universal ribosomal protein uL10 family.</text>
</comment>
<reference evidence="8" key="1">
    <citation type="submission" date="2018-02" db="EMBL/GenBank/DDBJ databases">
        <title>Genome sequencing of Solimonas sp. HR-BB.</title>
        <authorList>
            <person name="Lee Y."/>
            <person name="Jeon C.O."/>
        </authorList>
    </citation>
    <scope>NUCLEOTIDE SEQUENCE [LARGE SCALE GENOMIC DNA]</scope>
    <source>
        <strain evidence="8">HR-U</strain>
    </source>
</reference>
<dbReference type="GO" id="GO:0005840">
    <property type="term" value="C:ribosome"/>
    <property type="evidence" value="ECO:0007669"/>
    <property type="project" value="UniProtKB-KW"/>
</dbReference>
<dbReference type="Gene3D" id="3.30.70.1730">
    <property type="match status" value="1"/>
</dbReference>
<evidence type="ECO:0000256" key="2">
    <source>
        <dbReference type="ARBA" id="ARBA00008889"/>
    </source>
</evidence>
<dbReference type="Proteomes" id="UP000239590">
    <property type="component" value="Unassembled WGS sequence"/>
</dbReference>
<dbReference type="AlphaFoldDB" id="A0A2S7IFN7"/>
<name>A0A2S7IFN7_9BACT</name>
<keyword evidence="6" id="KW-0699">rRNA-binding</keyword>
<evidence type="ECO:0000256" key="1">
    <source>
        <dbReference type="ARBA" id="ARBA00002633"/>
    </source>
</evidence>
<dbReference type="PANTHER" id="PTHR11560">
    <property type="entry name" value="39S RIBOSOMAL PROTEIN L10, MITOCHONDRIAL"/>
    <property type="match status" value="1"/>
</dbReference>
<accession>A0A2S7IFN7</accession>
<protein>
    <recommendedName>
        <fullName evidence="5 6">Large ribosomal subunit protein uL10</fullName>
    </recommendedName>
</protein>
<evidence type="ECO:0000256" key="5">
    <source>
        <dbReference type="ARBA" id="ARBA00035202"/>
    </source>
</evidence>